<protein>
    <recommendedName>
        <fullName evidence="4">HTH luxR-type domain-containing protein</fullName>
    </recommendedName>
</protein>
<evidence type="ECO:0000256" key="2">
    <source>
        <dbReference type="ARBA" id="ARBA00023125"/>
    </source>
</evidence>
<keyword evidence="2" id="KW-0238">DNA-binding</keyword>
<dbReference type="SMART" id="SM00421">
    <property type="entry name" value="HTH_LUXR"/>
    <property type="match status" value="1"/>
</dbReference>
<dbReference type="InterPro" id="IPR016032">
    <property type="entry name" value="Sig_transdc_resp-reg_C-effctor"/>
</dbReference>
<keyword evidence="1" id="KW-0805">Transcription regulation</keyword>
<dbReference type="PROSITE" id="PS50043">
    <property type="entry name" value="HTH_LUXR_2"/>
    <property type="match status" value="1"/>
</dbReference>
<gene>
    <name evidence="5" type="ORF">QV13_11350</name>
</gene>
<dbReference type="PROSITE" id="PS00622">
    <property type="entry name" value="HTH_LUXR_1"/>
    <property type="match status" value="1"/>
</dbReference>
<dbReference type="STRING" id="1566387.QV13_11350"/>
<dbReference type="EMBL" id="MDEO01000031">
    <property type="protein sequence ID" value="OCX18821.1"/>
    <property type="molecule type" value="Genomic_DNA"/>
</dbReference>
<comment type="caution">
    <text evidence="5">The sequence shown here is derived from an EMBL/GenBank/DDBJ whole genome shotgun (WGS) entry which is preliminary data.</text>
</comment>
<dbReference type="CDD" id="cd06170">
    <property type="entry name" value="LuxR_C_like"/>
    <property type="match status" value="1"/>
</dbReference>
<dbReference type="GO" id="GO:0003677">
    <property type="term" value="F:DNA binding"/>
    <property type="evidence" value="ECO:0007669"/>
    <property type="project" value="UniProtKB-KW"/>
</dbReference>
<dbReference type="Proteomes" id="UP000094412">
    <property type="component" value="Unassembled WGS sequence"/>
</dbReference>
<dbReference type="PANTHER" id="PTHR44688">
    <property type="entry name" value="DNA-BINDING TRANSCRIPTIONAL ACTIVATOR DEVR_DOSR"/>
    <property type="match status" value="1"/>
</dbReference>
<dbReference type="Gene3D" id="1.10.10.10">
    <property type="entry name" value="Winged helix-like DNA-binding domain superfamily/Winged helix DNA-binding domain"/>
    <property type="match status" value="1"/>
</dbReference>
<dbReference type="GO" id="GO:0006355">
    <property type="term" value="P:regulation of DNA-templated transcription"/>
    <property type="evidence" value="ECO:0007669"/>
    <property type="project" value="InterPro"/>
</dbReference>
<dbReference type="AlphaFoldDB" id="A0A1C2DVN1"/>
<proteinExistence type="predicted"/>
<evidence type="ECO:0000313" key="6">
    <source>
        <dbReference type="Proteomes" id="UP000094412"/>
    </source>
</evidence>
<organism evidence="5 6">
    <name type="scientific">Mesorhizobium hungaricum</name>
    <dbReference type="NCBI Taxonomy" id="1566387"/>
    <lineage>
        <taxon>Bacteria</taxon>
        <taxon>Pseudomonadati</taxon>
        <taxon>Pseudomonadota</taxon>
        <taxon>Alphaproteobacteria</taxon>
        <taxon>Hyphomicrobiales</taxon>
        <taxon>Phyllobacteriaceae</taxon>
        <taxon>Mesorhizobium</taxon>
    </lineage>
</organism>
<name>A0A1C2DVN1_9HYPH</name>
<dbReference type="PRINTS" id="PR00038">
    <property type="entry name" value="HTHLUXR"/>
</dbReference>
<evidence type="ECO:0000256" key="3">
    <source>
        <dbReference type="ARBA" id="ARBA00023163"/>
    </source>
</evidence>
<dbReference type="Pfam" id="PF00196">
    <property type="entry name" value="GerE"/>
    <property type="match status" value="1"/>
</dbReference>
<evidence type="ECO:0000259" key="4">
    <source>
        <dbReference type="PROSITE" id="PS50043"/>
    </source>
</evidence>
<accession>A0A1C2DVN1</accession>
<sequence length="234" mass="26518">MLEARRMLLLVTAPGVVSPSLVFALEREFPELVVAWMDRIDVACEEFIHPVALILVDCERLQEFEKISADILRRHPFALVAMIEPDARNSVYDLPQIVGSQLVRGVLPMNLRLDIWLSIVRLMLRGGEYFPASLLQSQVRKADAEPPTMAHPGNMMRITDLSPREMQVLELVSRGLQNKQIAAEVRLSENTVKIHLHNIIRKLGTHNRTEAAARFRDHETLLRARANDDHGGGR</sequence>
<dbReference type="PANTHER" id="PTHR44688:SF16">
    <property type="entry name" value="DNA-BINDING TRANSCRIPTIONAL ACTIVATOR DEVR_DOSR"/>
    <property type="match status" value="1"/>
</dbReference>
<dbReference type="InterPro" id="IPR000792">
    <property type="entry name" value="Tscrpt_reg_LuxR_C"/>
</dbReference>
<dbReference type="OrthoDB" id="9810375at2"/>
<feature type="domain" description="HTH luxR-type" evidence="4">
    <location>
        <begin position="154"/>
        <end position="219"/>
    </location>
</feature>
<keyword evidence="3" id="KW-0804">Transcription</keyword>
<reference evidence="5 6" key="1">
    <citation type="submission" date="2016-08" db="EMBL/GenBank/DDBJ databases">
        <title>Whole genome sequence of Mesorhizobium sp. strain UASWS1009 isolated from industrial sewage.</title>
        <authorList>
            <person name="Crovadore J."/>
            <person name="Calmin G."/>
            <person name="Chablais R."/>
            <person name="Cochard B."/>
            <person name="Lefort F."/>
        </authorList>
    </citation>
    <scope>NUCLEOTIDE SEQUENCE [LARGE SCALE GENOMIC DNA]</scope>
    <source>
        <strain evidence="5 6">UASWS1009</strain>
    </source>
</reference>
<keyword evidence="6" id="KW-1185">Reference proteome</keyword>
<dbReference type="SUPFAM" id="SSF46894">
    <property type="entry name" value="C-terminal effector domain of the bipartite response regulators"/>
    <property type="match status" value="1"/>
</dbReference>
<dbReference type="InterPro" id="IPR036388">
    <property type="entry name" value="WH-like_DNA-bd_sf"/>
</dbReference>
<evidence type="ECO:0000313" key="5">
    <source>
        <dbReference type="EMBL" id="OCX18821.1"/>
    </source>
</evidence>
<evidence type="ECO:0000256" key="1">
    <source>
        <dbReference type="ARBA" id="ARBA00023015"/>
    </source>
</evidence>